<dbReference type="InterPro" id="IPR038666">
    <property type="entry name" value="SSP1_head-tail_sf"/>
</dbReference>
<reference evidence="1 2" key="1">
    <citation type="submission" date="2022-04" db="EMBL/GenBank/DDBJ databases">
        <title>Halobacillus sp. isolated from saltern.</title>
        <authorList>
            <person name="Won M."/>
            <person name="Lee C.-M."/>
            <person name="Woen H.-Y."/>
            <person name="Kwon S.-W."/>
        </authorList>
    </citation>
    <scope>NUCLEOTIDE SEQUENCE [LARGE SCALE GENOMIC DNA]</scope>
    <source>
        <strain evidence="1 2">SSTM10-2</strain>
    </source>
</reference>
<dbReference type="Proteomes" id="UP000831880">
    <property type="component" value="Chromosome"/>
</dbReference>
<accession>A0ABY4H362</accession>
<dbReference type="EMBL" id="CP095074">
    <property type="protein sequence ID" value="UOQ93412.1"/>
    <property type="molecule type" value="Genomic_DNA"/>
</dbReference>
<proteinExistence type="predicted"/>
<evidence type="ECO:0000313" key="2">
    <source>
        <dbReference type="Proteomes" id="UP000831880"/>
    </source>
</evidence>
<evidence type="ECO:0000313" key="1">
    <source>
        <dbReference type="EMBL" id="UOQ93412.1"/>
    </source>
</evidence>
<name>A0ABY4H362_9BACI</name>
<dbReference type="Gene3D" id="2.40.10.270">
    <property type="entry name" value="Bacteriophage SPP1 head-tail adaptor protein"/>
    <property type="match status" value="1"/>
</dbReference>
<sequence length="105" mass="12449">MNERIKIMIPGPEKDPDTGYPIPEKDRKDDLFYECWSEPSAPKGREFYEAAAVQAEQQIDHKIRWKTGITNDMYVLWHEVKYNIKAVLPDYAYKKYVILKLEVIQ</sequence>
<gene>
    <name evidence="1" type="ORF">MUO14_24095</name>
</gene>
<organism evidence="1 2">
    <name type="scientific">Halobacillus shinanisalinarum</name>
    <dbReference type="NCBI Taxonomy" id="2932258"/>
    <lineage>
        <taxon>Bacteria</taxon>
        <taxon>Bacillati</taxon>
        <taxon>Bacillota</taxon>
        <taxon>Bacilli</taxon>
        <taxon>Bacillales</taxon>
        <taxon>Bacillaceae</taxon>
        <taxon>Halobacillus</taxon>
    </lineage>
</organism>
<protein>
    <submittedName>
        <fullName evidence="1">Phage head closure protein</fullName>
    </submittedName>
</protein>
<keyword evidence="2" id="KW-1185">Reference proteome</keyword>
<dbReference type="InterPro" id="IPR008767">
    <property type="entry name" value="Phage_SPP1_head-tail_adaptor"/>
</dbReference>
<dbReference type="RefSeq" id="WP_244753012.1">
    <property type="nucleotide sequence ID" value="NZ_CP095074.1"/>
</dbReference>
<dbReference type="NCBIfam" id="TIGR01563">
    <property type="entry name" value="gp16_SPP1"/>
    <property type="match status" value="1"/>
</dbReference>
<dbReference type="Pfam" id="PF05521">
    <property type="entry name" value="Phage_HCP"/>
    <property type="match status" value="1"/>
</dbReference>